<proteinExistence type="predicted"/>
<accession>A0A8D8Y774</accession>
<dbReference type="AlphaFoldDB" id="A0A8D8Y774"/>
<dbReference type="EMBL" id="HBUF01365442">
    <property type="protein sequence ID" value="CAG6723298.1"/>
    <property type="molecule type" value="Transcribed_RNA"/>
</dbReference>
<protein>
    <submittedName>
        <fullName evidence="1">Uncharacterized protein</fullName>
    </submittedName>
</protein>
<name>A0A8D8Y774_9HEMI</name>
<reference evidence="1" key="1">
    <citation type="submission" date="2021-05" db="EMBL/GenBank/DDBJ databases">
        <authorList>
            <person name="Alioto T."/>
            <person name="Alioto T."/>
            <person name="Gomez Garrido J."/>
        </authorList>
    </citation>
    <scope>NUCLEOTIDE SEQUENCE</scope>
</reference>
<evidence type="ECO:0000313" key="1">
    <source>
        <dbReference type="EMBL" id="CAG6723298.1"/>
    </source>
</evidence>
<sequence>MLNRAHLEVNHRPLHLECSLKLLDLVLRNKQELTLGLAIHCSVGRLLHQAHQHLEHLVLQVAVYLEQNPLVSKIIQHLILQVTLYLEQNPLALHLEQQIQPEDSAVLQDSEQVRLDRRQHLLNRACFLALDSSPRLPTLSLTLILDQRETNLLVG</sequence>
<organism evidence="1">
    <name type="scientific">Cacopsylla melanoneura</name>
    <dbReference type="NCBI Taxonomy" id="428564"/>
    <lineage>
        <taxon>Eukaryota</taxon>
        <taxon>Metazoa</taxon>
        <taxon>Ecdysozoa</taxon>
        <taxon>Arthropoda</taxon>
        <taxon>Hexapoda</taxon>
        <taxon>Insecta</taxon>
        <taxon>Pterygota</taxon>
        <taxon>Neoptera</taxon>
        <taxon>Paraneoptera</taxon>
        <taxon>Hemiptera</taxon>
        <taxon>Sternorrhyncha</taxon>
        <taxon>Psylloidea</taxon>
        <taxon>Psyllidae</taxon>
        <taxon>Psyllinae</taxon>
        <taxon>Cacopsylla</taxon>
    </lineage>
</organism>